<name>A0A1H1WUB6_MUCMA</name>
<dbReference type="AlphaFoldDB" id="A0A1H1WUB6"/>
<evidence type="ECO:0000313" key="6">
    <source>
        <dbReference type="EMBL" id="SDT00665.1"/>
    </source>
</evidence>
<evidence type="ECO:0000313" key="7">
    <source>
        <dbReference type="Proteomes" id="UP000199679"/>
    </source>
</evidence>
<evidence type="ECO:0000256" key="1">
    <source>
        <dbReference type="ARBA" id="ARBA00004196"/>
    </source>
</evidence>
<dbReference type="OrthoDB" id="9809746at2"/>
<sequence>MKNYKRIGLVLVATLLSVTVNVASAQDAAHQYDHKTLEIGASAPDFSLPGIDGKTYMLNSFKNAKVLVVVFMCNHCPTSQAYEQRIIKLTSDYAPKSVALVAINPNNPNGLRLDELGYSDVGDSFDDMKVRAKDAGFNFPYLYDGDTEITSDKYGPVSTPHVFIFDKDRKLRYNGRIDDMENPAKTPHSLDARNAIDAILSGKEVPVAVTKTFGCSIKWKDKSDWIQKATIQWAKEPVKLDTISASGIAEIVKNHTDKLRLINVWATWCGPCVAEFADLVTLNHTYRDRGLEFVSISADDPSRTDKALKFLVSKQASGPNYIYTGDDKYKMIDAVDPKWDGALPYTMLVDPDGKIVYAHQGAIDPEELRKVIFNDPLMGRIYK</sequence>
<dbReference type="GO" id="GO:0017004">
    <property type="term" value="P:cytochrome complex assembly"/>
    <property type="evidence" value="ECO:0007669"/>
    <property type="project" value="UniProtKB-KW"/>
</dbReference>
<accession>A0A1H1WUB6</accession>
<dbReference type="Proteomes" id="UP000199679">
    <property type="component" value="Chromosome I"/>
</dbReference>
<dbReference type="GO" id="GO:0030313">
    <property type="term" value="C:cell envelope"/>
    <property type="evidence" value="ECO:0007669"/>
    <property type="project" value="UniProtKB-SubCell"/>
</dbReference>
<dbReference type="Pfam" id="PF08534">
    <property type="entry name" value="Redoxin"/>
    <property type="match status" value="1"/>
</dbReference>
<feature type="signal peptide" evidence="4">
    <location>
        <begin position="1"/>
        <end position="25"/>
    </location>
</feature>
<feature type="chain" id="PRO_5009264859" evidence="4">
    <location>
        <begin position="26"/>
        <end position="383"/>
    </location>
</feature>
<dbReference type="GO" id="GO:0016491">
    <property type="term" value="F:oxidoreductase activity"/>
    <property type="evidence" value="ECO:0007669"/>
    <property type="project" value="InterPro"/>
</dbReference>
<gene>
    <name evidence="6" type="ORF">SAMN05216490_2282</name>
</gene>
<keyword evidence="3" id="KW-0676">Redox-active center</keyword>
<dbReference type="GO" id="GO:0016209">
    <property type="term" value="F:antioxidant activity"/>
    <property type="evidence" value="ECO:0007669"/>
    <property type="project" value="InterPro"/>
</dbReference>
<dbReference type="InterPro" id="IPR013740">
    <property type="entry name" value="Redoxin"/>
</dbReference>
<dbReference type="InterPro" id="IPR017937">
    <property type="entry name" value="Thioredoxin_CS"/>
</dbReference>
<dbReference type="CDD" id="cd02969">
    <property type="entry name" value="PRX_like1"/>
    <property type="match status" value="1"/>
</dbReference>
<comment type="subcellular location">
    <subcellularLocation>
        <location evidence="1">Cell envelope</location>
    </subcellularLocation>
</comment>
<dbReference type="Gene3D" id="3.40.30.10">
    <property type="entry name" value="Glutaredoxin"/>
    <property type="match status" value="2"/>
</dbReference>
<reference evidence="6 7" key="1">
    <citation type="submission" date="2016-10" db="EMBL/GenBank/DDBJ databases">
        <authorList>
            <person name="de Groot N.N."/>
        </authorList>
    </citation>
    <scope>NUCLEOTIDE SEQUENCE [LARGE SCALE GENOMIC DNA]</scope>
    <source>
        <strain evidence="6 7">MP1X4</strain>
    </source>
</reference>
<dbReference type="PANTHER" id="PTHR43640:SF1">
    <property type="entry name" value="THIOREDOXIN-DEPENDENT PEROXIREDOXIN"/>
    <property type="match status" value="1"/>
</dbReference>
<dbReference type="PROSITE" id="PS51352">
    <property type="entry name" value="THIOREDOXIN_2"/>
    <property type="match status" value="2"/>
</dbReference>
<keyword evidence="7" id="KW-1185">Reference proteome</keyword>
<dbReference type="PROSITE" id="PS00194">
    <property type="entry name" value="THIOREDOXIN_1"/>
    <property type="match status" value="1"/>
</dbReference>
<dbReference type="STRING" id="652787.SAMN05216490_2282"/>
<dbReference type="PANTHER" id="PTHR43640">
    <property type="entry name" value="OS07G0260300 PROTEIN"/>
    <property type="match status" value="1"/>
</dbReference>
<dbReference type="SUPFAM" id="SSF52833">
    <property type="entry name" value="Thioredoxin-like"/>
    <property type="match status" value="2"/>
</dbReference>
<evidence type="ECO:0000256" key="3">
    <source>
        <dbReference type="ARBA" id="ARBA00023284"/>
    </source>
</evidence>
<feature type="domain" description="Thioredoxin" evidence="5">
    <location>
        <begin position="37"/>
        <end position="201"/>
    </location>
</feature>
<dbReference type="CDD" id="cd02966">
    <property type="entry name" value="TlpA_like_family"/>
    <property type="match status" value="1"/>
</dbReference>
<evidence type="ECO:0000256" key="4">
    <source>
        <dbReference type="SAM" id="SignalP"/>
    </source>
</evidence>
<feature type="domain" description="Thioredoxin" evidence="5">
    <location>
        <begin position="229"/>
        <end position="377"/>
    </location>
</feature>
<dbReference type="EMBL" id="LT629740">
    <property type="protein sequence ID" value="SDT00665.1"/>
    <property type="molecule type" value="Genomic_DNA"/>
</dbReference>
<dbReference type="RefSeq" id="WP_091372503.1">
    <property type="nucleotide sequence ID" value="NZ_LT629740.1"/>
</dbReference>
<proteinExistence type="predicted"/>
<keyword evidence="4" id="KW-0732">Signal</keyword>
<protein>
    <submittedName>
        <fullName evidence="6">Peroxiredoxin</fullName>
    </submittedName>
</protein>
<dbReference type="InterPro" id="IPR036249">
    <property type="entry name" value="Thioredoxin-like_sf"/>
</dbReference>
<dbReference type="InterPro" id="IPR047262">
    <property type="entry name" value="PRX-like1"/>
</dbReference>
<keyword evidence="2" id="KW-0201">Cytochrome c-type biogenesis</keyword>
<organism evidence="6 7">
    <name type="scientific">Mucilaginibacter mallensis</name>
    <dbReference type="NCBI Taxonomy" id="652787"/>
    <lineage>
        <taxon>Bacteria</taxon>
        <taxon>Pseudomonadati</taxon>
        <taxon>Bacteroidota</taxon>
        <taxon>Sphingobacteriia</taxon>
        <taxon>Sphingobacteriales</taxon>
        <taxon>Sphingobacteriaceae</taxon>
        <taxon>Mucilaginibacter</taxon>
    </lineage>
</organism>
<dbReference type="Pfam" id="PF00578">
    <property type="entry name" value="AhpC-TSA"/>
    <property type="match status" value="1"/>
</dbReference>
<evidence type="ECO:0000256" key="2">
    <source>
        <dbReference type="ARBA" id="ARBA00022748"/>
    </source>
</evidence>
<dbReference type="InterPro" id="IPR000866">
    <property type="entry name" value="AhpC/TSA"/>
</dbReference>
<dbReference type="InterPro" id="IPR013766">
    <property type="entry name" value="Thioredoxin_domain"/>
</dbReference>
<evidence type="ECO:0000259" key="5">
    <source>
        <dbReference type="PROSITE" id="PS51352"/>
    </source>
</evidence>